<evidence type="ECO:0000313" key="2">
    <source>
        <dbReference type="EMBL" id="ACP27862.1"/>
    </source>
</evidence>
<reference evidence="2" key="1">
    <citation type="submission" date="2009-04" db="EMBL/GenBank/DDBJ databases">
        <title>DNA extraction and construction of a metagenome library derived from soil where transgenic cotton was planted.</title>
        <authorList>
            <person name="Gao G."/>
        </authorList>
    </citation>
    <scope>NUCLEOTIDE SEQUENCE</scope>
</reference>
<dbReference type="EMBL" id="FJ882048">
    <property type="protein sequence ID" value="ACP27862.1"/>
    <property type="molecule type" value="Genomic_DNA"/>
</dbReference>
<dbReference type="CDD" id="cd02142">
    <property type="entry name" value="McbC_SagB-like_oxidoreductase"/>
    <property type="match status" value="1"/>
</dbReference>
<dbReference type="AlphaFoldDB" id="C3VNF0"/>
<dbReference type="SUPFAM" id="SSF55469">
    <property type="entry name" value="FMN-dependent nitroreductase-like"/>
    <property type="match status" value="1"/>
</dbReference>
<dbReference type="NCBIfam" id="TIGR04511">
    <property type="entry name" value="SagB_rel_DH_2"/>
    <property type="match status" value="1"/>
</dbReference>
<name>C3VNF0_9ZZZZ</name>
<organism evidence="2">
    <name type="scientific">uncultured microorganism</name>
    <dbReference type="NCBI Taxonomy" id="358574"/>
    <lineage>
        <taxon>unclassified sequences</taxon>
        <taxon>environmental samples</taxon>
    </lineage>
</organism>
<dbReference type="GO" id="GO:0016491">
    <property type="term" value="F:oxidoreductase activity"/>
    <property type="evidence" value="ECO:0007669"/>
    <property type="project" value="InterPro"/>
</dbReference>
<feature type="domain" description="Nitroreductase" evidence="1">
    <location>
        <begin position="198"/>
        <end position="408"/>
    </location>
</feature>
<dbReference type="Gene3D" id="3.40.109.10">
    <property type="entry name" value="NADH Oxidase"/>
    <property type="match status" value="1"/>
</dbReference>
<dbReference type="InterPro" id="IPR052544">
    <property type="entry name" value="Bacteriocin_Proc_Enz"/>
</dbReference>
<sequence>MEAGQYHRPIGSLLGDDMQVRRCAVVWMEPREVAHFELEDLLAGGTGVVARLGWFAHAPHLPAPVEVDATQLPLLGALGPVDWVPRAMLETSYGTAAVDALMQAQLLVARPQDDAADLADDAFRAVRWHAPAALAHAASRWQGEDGPRAMAEAGVDTSAGLLQVQGPPPPHAPAPRVHGAEITLPRIDHDAFDHLLDTRATCRNYDIDAQLPLATFSQLMARVFGARGAGHPAPGFDVIKRTSPSGGALHPTECYLIVQRVAGIAPGLYRYRIDGHALEPITPAIAPPQPGDTGTQLLGDAAPREWSAGELRAFARIAVAGQDWFADAPVLCVLAPRFARNYWKYRNHAKAYRVAILDVGHLSQTLQLCATQAGLGPFITAAINEVDIERAFGLTSYVDGPLAVCGFGARAEAMTTSEFDPNRRVWPRGVQPEPQSPN</sequence>
<dbReference type="PANTHER" id="PTHR43745:SF2">
    <property type="entry name" value="NITROREDUCTASE MJ1384-RELATED"/>
    <property type="match status" value="1"/>
</dbReference>
<dbReference type="PANTHER" id="PTHR43745">
    <property type="entry name" value="NITROREDUCTASE MJ1384-RELATED"/>
    <property type="match status" value="1"/>
</dbReference>
<proteinExistence type="predicted"/>
<dbReference type="InterPro" id="IPR000415">
    <property type="entry name" value="Nitroreductase-like"/>
</dbReference>
<dbReference type="InterPro" id="IPR029479">
    <property type="entry name" value="Nitroreductase"/>
</dbReference>
<dbReference type="Pfam" id="PF00881">
    <property type="entry name" value="Nitroreductase"/>
    <property type="match status" value="1"/>
</dbReference>
<protein>
    <submittedName>
        <fullName evidence="2">Putative nitroreductase</fullName>
    </submittedName>
</protein>
<dbReference type="InterPro" id="IPR030965">
    <property type="entry name" value="SagB-rel_DH_2"/>
</dbReference>
<accession>C3VNF0</accession>
<evidence type="ECO:0000259" key="1">
    <source>
        <dbReference type="Pfam" id="PF00881"/>
    </source>
</evidence>